<name>A0ACB9CSV5_CICIN</name>
<protein>
    <submittedName>
        <fullName evidence="1">Uncharacterized protein</fullName>
    </submittedName>
</protein>
<proteinExistence type="predicted"/>
<keyword evidence="2" id="KW-1185">Reference proteome</keyword>
<comment type="caution">
    <text evidence="1">The sequence shown here is derived from an EMBL/GenBank/DDBJ whole genome shotgun (WGS) entry which is preliminary data.</text>
</comment>
<dbReference type="EMBL" id="CM042013">
    <property type="protein sequence ID" value="KAI3737172.1"/>
    <property type="molecule type" value="Genomic_DNA"/>
</dbReference>
<evidence type="ECO:0000313" key="2">
    <source>
        <dbReference type="Proteomes" id="UP001055811"/>
    </source>
</evidence>
<sequence>MPEREFMQAYHCMAVNNSVYMVEMKRRYDTFKAKVESQARDIAIAAEVAVRARKNLNDAHSKVKEMQLERADVIKGARRAEGEGAALKAENAELMKKLVEVEAAKS</sequence>
<dbReference type="Proteomes" id="UP001055811">
    <property type="component" value="Linkage Group LG05"/>
</dbReference>
<gene>
    <name evidence="1" type="ORF">L2E82_27167</name>
</gene>
<reference evidence="2" key="1">
    <citation type="journal article" date="2022" name="Mol. Ecol. Resour.">
        <title>The genomes of chicory, endive, great burdock and yacon provide insights into Asteraceae palaeo-polyploidization history and plant inulin production.</title>
        <authorList>
            <person name="Fan W."/>
            <person name="Wang S."/>
            <person name="Wang H."/>
            <person name="Wang A."/>
            <person name="Jiang F."/>
            <person name="Liu H."/>
            <person name="Zhao H."/>
            <person name="Xu D."/>
            <person name="Zhang Y."/>
        </authorList>
    </citation>
    <scope>NUCLEOTIDE SEQUENCE [LARGE SCALE GENOMIC DNA]</scope>
    <source>
        <strain evidence="2">cv. Punajuju</strain>
    </source>
</reference>
<evidence type="ECO:0000313" key="1">
    <source>
        <dbReference type="EMBL" id="KAI3737172.1"/>
    </source>
</evidence>
<accession>A0ACB9CSV5</accession>
<reference evidence="1 2" key="2">
    <citation type="journal article" date="2022" name="Mol. Ecol. Resour.">
        <title>The genomes of chicory, endive, great burdock and yacon provide insights into Asteraceae paleo-polyploidization history and plant inulin production.</title>
        <authorList>
            <person name="Fan W."/>
            <person name="Wang S."/>
            <person name="Wang H."/>
            <person name="Wang A."/>
            <person name="Jiang F."/>
            <person name="Liu H."/>
            <person name="Zhao H."/>
            <person name="Xu D."/>
            <person name="Zhang Y."/>
        </authorList>
    </citation>
    <scope>NUCLEOTIDE SEQUENCE [LARGE SCALE GENOMIC DNA]</scope>
    <source>
        <strain evidence="2">cv. Punajuju</strain>
        <tissue evidence="1">Leaves</tissue>
    </source>
</reference>
<organism evidence="1 2">
    <name type="scientific">Cichorium intybus</name>
    <name type="common">Chicory</name>
    <dbReference type="NCBI Taxonomy" id="13427"/>
    <lineage>
        <taxon>Eukaryota</taxon>
        <taxon>Viridiplantae</taxon>
        <taxon>Streptophyta</taxon>
        <taxon>Embryophyta</taxon>
        <taxon>Tracheophyta</taxon>
        <taxon>Spermatophyta</taxon>
        <taxon>Magnoliopsida</taxon>
        <taxon>eudicotyledons</taxon>
        <taxon>Gunneridae</taxon>
        <taxon>Pentapetalae</taxon>
        <taxon>asterids</taxon>
        <taxon>campanulids</taxon>
        <taxon>Asterales</taxon>
        <taxon>Asteraceae</taxon>
        <taxon>Cichorioideae</taxon>
        <taxon>Cichorieae</taxon>
        <taxon>Cichoriinae</taxon>
        <taxon>Cichorium</taxon>
    </lineage>
</organism>